<protein>
    <recommendedName>
        <fullName evidence="11">Myosin tail domain-containing protein</fullName>
    </recommendedName>
</protein>
<keyword evidence="3" id="KW-0787">Thick filament</keyword>
<feature type="coiled-coil region" evidence="9">
    <location>
        <begin position="120"/>
        <end position="516"/>
    </location>
</feature>
<dbReference type="GO" id="GO:0005923">
    <property type="term" value="C:bicellular tight junction"/>
    <property type="evidence" value="ECO:0007669"/>
    <property type="project" value="TreeGrafter"/>
</dbReference>
<dbReference type="SUPFAM" id="SSF90257">
    <property type="entry name" value="Myosin rod fragments"/>
    <property type="match status" value="3"/>
</dbReference>
<evidence type="ECO:0000256" key="10">
    <source>
        <dbReference type="SAM" id="MobiDB-lite"/>
    </source>
</evidence>
<organism evidence="12 13">
    <name type="scientific">Vespula vulgaris</name>
    <name type="common">Yellow jacket</name>
    <name type="synonym">Wasp</name>
    <dbReference type="NCBI Taxonomy" id="7454"/>
    <lineage>
        <taxon>Eukaryota</taxon>
        <taxon>Metazoa</taxon>
        <taxon>Ecdysozoa</taxon>
        <taxon>Arthropoda</taxon>
        <taxon>Hexapoda</taxon>
        <taxon>Insecta</taxon>
        <taxon>Pterygota</taxon>
        <taxon>Neoptera</taxon>
        <taxon>Endopterygota</taxon>
        <taxon>Hymenoptera</taxon>
        <taxon>Apocrita</taxon>
        <taxon>Aculeata</taxon>
        <taxon>Vespoidea</taxon>
        <taxon>Vespidae</taxon>
        <taxon>Vespinae</taxon>
        <taxon>Vespula</taxon>
    </lineage>
</organism>
<comment type="subcellular location">
    <subcellularLocation>
        <location evidence="1">Cytoplasm</location>
        <location evidence="1">Myofibril</location>
    </subcellularLocation>
</comment>
<keyword evidence="13" id="KW-1185">Reference proteome</keyword>
<evidence type="ECO:0000256" key="8">
    <source>
        <dbReference type="ARBA" id="ARBA00023179"/>
    </source>
</evidence>
<keyword evidence="8" id="KW-0514">Muscle protein</keyword>
<evidence type="ECO:0000256" key="9">
    <source>
        <dbReference type="SAM" id="Coils"/>
    </source>
</evidence>
<evidence type="ECO:0000256" key="1">
    <source>
        <dbReference type="ARBA" id="ARBA00004657"/>
    </source>
</evidence>
<dbReference type="Gene3D" id="1.20.5.1160">
    <property type="entry name" value="Vasodilator-stimulated phosphoprotein"/>
    <property type="match status" value="1"/>
</dbReference>
<dbReference type="Pfam" id="PF01576">
    <property type="entry name" value="Myosin_tail_1"/>
    <property type="match status" value="2"/>
</dbReference>
<evidence type="ECO:0000256" key="4">
    <source>
        <dbReference type="ARBA" id="ARBA00022490"/>
    </source>
</evidence>
<dbReference type="FunFam" id="1.20.5.340:FF:000035">
    <property type="entry name" value="Paramyosin, long form"/>
    <property type="match status" value="1"/>
</dbReference>
<dbReference type="Gene3D" id="1.20.5.340">
    <property type="match status" value="1"/>
</dbReference>
<name>A0A834NLJ2_VESVU</name>
<keyword evidence="6" id="KW-0518">Myosin</keyword>
<evidence type="ECO:0000259" key="11">
    <source>
        <dbReference type="Pfam" id="PF01576"/>
    </source>
</evidence>
<feature type="domain" description="Myosin tail" evidence="11">
    <location>
        <begin position="36"/>
        <end position="516"/>
    </location>
</feature>
<gene>
    <name evidence="12" type="ORF">HZH66_001084</name>
</gene>
<dbReference type="GO" id="GO:0032982">
    <property type="term" value="C:myosin filament"/>
    <property type="evidence" value="ECO:0007669"/>
    <property type="project" value="UniProtKB-KW"/>
</dbReference>
<proteinExistence type="inferred from homology"/>
<comment type="caution">
    <text evidence="12">The sequence shown here is derived from an EMBL/GenBank/DDBJ whole genome shotgun (WGS) entry which is preliminary data.</text>
</comment>
<comment type="similarity">
    <text evidence="2">Belongs to the paramyosin family.</text>
</comment>
<dbReference type="PANTHER" id="PTHR46349:SF7">
    <property type="entry name" value="MYOSIN TAIL DOMAIN-CONTAINING PROTEIN"/>
    <property type="match status" value="1"/>
</dbReference>
<evidence type="ECO:0000256" key="2">
    <source>
        <dbReference type="ARBA" id="ARBA00008447"/>
    </source>
</evidence>
<keyword evidence="5 9" id="KW-0175">Coiled coil</keyword>
<evidence type="ECO:0000256" key="7">
    <source>
        <dbReference type="ARBA" id="ARBA00023175"/>
    </source>
</evidence>
<evidence type="ECO:0000313" key="12">
    <source>
        <dbReference type="EMBL" id="KAF7412188.1"/>
    </source>
</evidence>
<sequence length="1187" mass="139700">MSSAVAKTSKYTYRSTGGAGSADVSIEYSADLSALSRLEDKIRLLQDDLESERELRQRIERERADLSVQVIQLSERLEEAEGGAESQFEINKKRDTELAKLRKLLEDVHLESEETAHLLRKKHQEVVVDFQDQIDQLSKARARADKEKSKFQQEVYELLAQLDNVTKEKLMSFKTVEKLEVHISELNVKIEELNRTIVDITSHKTRLSQENIELTKEVQDLKVNIENVTYLKTQIVGQLEDARRRLEDEERRRSLVEASLHQVEVELESVRVQLEEESEARLDIERQLVKSNGEVSVWRSKYETEANARAEEVEELRRKYAVRIQEQEEQIETLLVKINNLEKQKSRLQSEVEVLIIDLEKANGTARELQKRVEHLEKIQIELKSRLDETVAMYEQSQRDLRNKQQELQRTNAELDKTREIKEQLARENKKLGDDLSDAKNQLADMNRRLHELELELRRLENEREELAAAYKEAEAGRKIEEQRSQRLSAELSQLRHEYERRIAEKDEEIEIIRKKRRRDKMVGYMPPSQVPLESKWRHWPTYVYDKNYGYGMNYYQPMLDYIDRKEEKLERPRSALGRLEGNGNEFPDLPWSDGRFMWEGKELQTYDKNDLIKRAIDAEDQARGHLSRFKIAKRTDFSLEKTVHASRVTQDILNRVSPYWISEYPKQKVPTDVQLKALAAIEMQALKEIQMLKEVQENLDHGKSLRGKSARAIEIQLRTEALKNLSKSQELADIRKYQTEMNHAYWEGRDQSKLMEKRAKLILDEARLTEPLDILSKELRGYEKRSSNYFLDQRYRDNRKRIRQEFAYRERPPMLDYKYYNRFCKQTSIEIEQLNARVVEAETKLKTEVQRVKKKLQIQITELELSLDVANKNNIDLQKTIKKQSLTLTELQAHYDEVQRQLQVTLDQLGISQRRLQSLTAELEEVRGNYESALRAKRTVEQQYEESVSRINELTTINVNIASSKAKLEQELTTLAGDYEEVTKELRVSDERYQRVQNELKHTVEILHEEQERIVKIEAIKKSLEIEVKNLSVRLEEVEANAIVGGKRIISKLEARIRDLELELDEEKRRHSETVKILRKKERNIKEVMIQVEEDSKNIALLQESLDKANQKVCIYKRQLQEQEGMSQQSVTRVRRFQRELEAAEDRADTAESNLTLIRAKHRSFVTTSTVPGSQVYLVQETRQEL</sequence>
<evidence type="ECO:0000256" key="5">
    <source>
        <dbReference type="ARBA" id="ARBA00023054"/>
    </source>
</evidence>
<feature type="coiled-coil region" evidence="9">
    <location>
        <begin position="35"/>
        <end position="76"/>
    </location>
</feature>
<feature type="domain" description="Myosin tail" evidence="11">
    <location>
        <begin position="840"/>
        <end position="1162"/>
    </location>
</feature>
<dbReference type="GO" id="GO:0030239">
    <property type="term" value="P:myofibril assembly"/>
    <property type="evidence" value="ECO:0007669"/>
    <property type="project" value="UniProtKB-ARBA"/>
</dbReference>
<evidence type="ECO:0000313" key="13">
    <source>
        <dbReference type="Proteomes" id="UP000614350"/>
    </source>
</evidence>
<keyword evidence="7" id="KW-0505">Motor protein</keyword>
<reference evidence="12" key="1">
    <citation type="journal article" date="2020" name="G3 (Bethesda)">
        <title>High-Quality Assemblies for Three Invasive Social Wasps from the &lt;i&gt;Vespula&lt;/i&gt; Genus.</title>
        <authorList>
            <person name="Harrop T.W.R."/>
            <person name="Guhlin J."/>
            <person name="McLaughlin G.M."/>
            <person name="Permina E."/>
            <person name="Stockwell P."/>
            <person name="Gilligan J."/>
            <person name="Le Lec M.F."/>
            <person name="Gruber M.A.M."/>
            <person name="Quinn O."/>
            <person name="Lovegrove M."/>
            <person name="Duncan E.J."/>
            <person name="Remnant E.J."/>
            <person name="Van Eeckhoven J."/>
            <person name="Graham B."/>
            <person name="Knapp R.A."/>
            <person name="Langford K.W."/>
            <person name="Kronenberg Z."/>
            <person name="Press M.O."/>
            <person name="Eacker S.M."/>
            <person name="Wilson-Rankin E.E."/>
            <person name="Purcell J."/>
            <person name="Lester P.J."/>
            <person name="Dearden P.K."/>
        </authorList>
    </citation>
    <scope>NUCLEOTIDE SEQUENCE</scope>
    <source>
        <strain evidence="12">Marl-1</strain>
    </source>
</reference>
<dbReference type="InterPro" id="IPR002928">
    <property type="entry name" value="Myosin_tail"/>
</dbReference>
<evidence type="ECO:0000256" key="3">
    <source>
        <dbReference type="ARBA" id="ARBA00022433"/>
    </source>
</evidence>
<feature type="coiled-coil region" evidence="9">
    <location>
        <begin position="825"/>
        <end position="1162"/>
    </location>
</feature>
<keyword evidence="4" id="KW-0963">Cytoplasm</keyword>
<dbReference type="GO" id="GO:0016459">
    <property type="term" value="C:myosin complex"/>
    <property type="evidence" value="ECO:0007669"/>
    <property type="project" value="UniProtKB-KW"/>
</dbReference>
<evidence type="ECO:0000256" key="6">
    <source>
        <dbReference type="ARBA" id="ARBA00023123"/>
    </source>
</evidence>
<feature type="region of interest" description="Disordered" evidence="10">
    <location>
        <begin position="1"/>
        <end position="20"/>
    </location>
</feature>
<dbReference type="PANTHER" id="PTHR46349">
    <property type="entry name" value="CINGULIN-LIKE PROTEIN 1-RELATED"/>
    <property type="match status" value="1"/>
</dbReference>
<accession>A0A834NLJ2</accession>
<dbReference type="Proteomes" id="UP000614350">
    <property type="component" value="Unassembled WGS sequence"/>
</dbReference>
<feature type="compositionally biased region" description="Polar residues" evidence="10">
    <location>
        <begin position="1"/>
        <end position="15"/>
    </location>
</feature>
<dbReference type="AlphaFoldDB" id="A0A834NLJ2"/>
<dbReference type="GO" id="GO:0030016">
    <property type="term" value="C:myofibril"/>
    <property type="evidence" value="ECO:0007669"/>
    <property type="project" value="UniProtKB-SubCell"/>
</dbReference>
<dbReference type="EMBL" id="JACSEA010000001">
    <property type="protein sequence ID" value="KAF7412188.1"/>
    <property type="molecule type" value="Genomic_DNA"/>
</dbReference>